<keyword evidence="2 7" id="KW-0690">Ribosome biogenesis</keyword>
<feature type="region of interest" description="Disordered" evidence="8">
    <location>
        <begin position="110"/>
        <end position="363"/>
    </location>
</feature>
<feature type="compositionally biased region" description="Acidic residues" evidence="8">
    <location>
        <begin position="111"/>
        <end position="139"/>
    </location>
</feature>
<feature type="compositionally biased region" description="Basic and acidic residues" evidence="8">
    <location>
        <begin position="554"/>
        <end position="575"/>
    </location>
</feature>
<protein>
    <recommendedName>
        <fullName evidence="7">U3 small nucleolar ribonucleoprotein protein MPP10</fullName>
    </recommendedName>
</protein>
<feature type="compositionally biased region" description="Basic and acidic residues" evidence="8">
    <location>
        <begin position="177"/>
        <end position="190"/>
    </location>
</feature>
<evidence type="ECO:0000256" key="2">
    <source>
        <dbReference type="ARBA" id="ARBA00022517"/>
    </source>
</evidence>
<keyword evidence="5 7" id="KW-0687">Ribonucleoprotein</keyword>
<dbReference type="EMBL" id="GABZ01004803">
    <property type="protein sequence ID" value="JAA48722.1"/>
    <property type="molecule type" value="mRNA"/>
</dbReference>
<keyword evidence="4 7" id="KW-0539">Nucleus</keyword>
<feature type="compositionally biased region" description="Basic and acidic residues" evidence="8">
    <location>
        <begin position="672"/>
        <end position="681"/>
    </location>
</feature>
<dbReference type="GO" id="GO:0032040">
    <property type="term" value="C:small-subunit processome"/>
    <property type="evidence" value="ECO:0007669"/>
    <property type="project" value="TreeGrafter"/>
</dbReference>
<dbReference type="AlphaFoldDB" id="K9IN61"/>
<dbReference type="GO" id="GO:0034457">
    <property type="term" value="C:Mpp10 complex"/>
    <property type="evidence" value="ECO:0007669"/>
    <property type="project" value="UniProtKB-UniRule"/>
</dbReference>
<evidence type="ECO:0000313" key="9">
    <source>
        <dbReference type="EMBL" id="JAA48722.1"/>
    </source>
</evidence>
<dbReference type="GO" id="GO:0005732">
    <property type="term" value="C:sno(s)RNA-containing ribonucleoprotein complex"/>
    <property type="evidence" value="ECO:0007669"/>
    <property type="project" value="UniProtKB-UniRule"/>
</dbReference>
<dbReference type="RefSeq" id="XP_053769239.1">
    <property type="nucleotide sequence ID" value="XM_053913264.2"/>
</dbReference>
<dbReference type="Pfam" id="PF04006">
    <property type="entry name" value="Mpp10"/>
    <property type="match status" value="1"/>
</dbReference>
<dbReference type="PANTHER" id="PTHR17039:SF0">
    <property type="entry name" value="U3 SMALL NUCLEOLAR RIBONUCLEOPROTEIN PROTEIN MPP10"/>
    <property type="match status" value="1"/>
</dbReference>
<dbReference type="OrthoDB" id="445326at2759"/>
<evidence type="ECO:0000256" key="7">
    <source>
        <dbReference type="PIRNR" id="PIRNR017300"/>
    </source>
</evidence>
<feature type="region of interest" description="Disordered" evidence="8">
    <location>
        <begin position="658"/>
        <end position="681"/>
    </location>
</feature>
<dbReference type="GO" id="GO:0006364">
    <property type="term" value="P:rRNA processing"/>
    <property type="evidence" value="ECO:0007669"/>
    <property type="project" value="UniProtKB-KW"/>
</dbReference>
<comment type="similarity">
    <text evidence="6 7">Belongs to the MPP10 family.</text>
</comment>
<feature type="compositionally biased region" description="Basic and acidic residues" evidence="8">
    <location>
        <begin position="320"/>
        <end position="329"/>
    </location>
</feature>
<evidence type="ECO:0000256" key="3">
    <source>
        <dbReference type="ARBA" id="ARBA00022552"/>
    </source>
</evidence>
<sequence length="681" mass="78483">MAPPVWRQRTLKRCLDEVGKNTGRPECFLTIQDELASNFTSLTKVLYDFNKILENGRIHGSPLQKLVIDKFDDEQIWQQLELQNEPALQYFTNAVREALNDEDISLLPESAEQEDGGDGSEMEADVQEDPDQHVEEEEVSGLSGIEPEGDETAKRPSEHELRESPVFSDEDSDLDFDIGKLEQQSKEQSKMPRKPREKSTVDDQFFKLSEMETFLENMEKEEEQKDDAEEEEIDLFEDVDSDEDEGGLFGSQTQKLKSGKSSRNLKYKDFFDPVESDGDVASAQDEELGSEEEEEEIAEEEGEDSMSEMDEGEDMEEAEDNKPRKETSKRVTFALPDDTEAEDTNISNVQKDSAEVKSSFERRQEKMNEKIASLEKELLEKKPWQLQGEVTAQKRPENSLLEETLHFDHAVRMAPVITEETTLQLEDIIKQRIRDQAWDDVVRKEKPKEEAYEYKKRLTLDHEKSKLSLAEIYEQEYIKLHQEKRAEEENPEHVEIQKMMDSLFLKLDALSNFHFTPKPPVPEIKVVSNLPAITMEEVAPVSVSDAALLAPEEVKEKNKAGDIKTDAEKTATDRKRERRKKKYRKHMKIKEKEKRRKLLEKSSLVQAGKYSKAVADEKIKQLTKAGRASLLKDEGKDRALKSSQAFFSKLQDQVKMQLSDAKKTEKKKKKRQDISVHKLKL</sequence>
<comment type="subcellular location">
    <subcellularLocation>
        <location evidence="1 7">Nucleus</location>
        <location evidence="1 7">Nucleolus</location>
    </subcellularLocation>
</comment>
<evidence type="ECO:0000256" key="5">
    <source>
        <dbReference type="ARBA" id="ARBA00023274"/>
    </source>
</evidence>
<evidence type="ECO:0000256" key="4">
    <source>
        <dbReference type="ARBA" id="ARBA00023242"/>
    </source>
</evidence>
<feature type="compositionally biased region" description="Acidic residues" evidence="8">
    <location>
        <begin position="272"/>
        <end position="319"/>
    </location>
</feature>
<evidence type="ECO:0000256" key="6">
    <source>
        <dbReference type="ARBA" id="ARBA00029455"/>
    </source>
</evidence>
<feature type="compositionally biased region" description="Basic residues" evidence="8">
    <location>
        <begin position="576"/>
        <end position="596"/>
    </location>
</feature>
<dbReference type="InterPro" id="IPR012173">
    <property type="entry name" value="Mpp10"/>
</dbReference>
<feature type="compositionally biased region" description="Basic and acidic residues" evidence="8">
    <location>
        <begin position="352"/>
        <end position="363"/>
    </location>
</feature>
<organism evidence="9">
    <name type="scientific">Desmodus rotundus</name>
    <name type="common">Vampire bat</name>
    <dbReference type="NCBI Taxonomy" id="9430"/>
    <lineage>
        <taxon>Eukaryota</taxon>
        <taxon>Metazoa</taxon>
        <taxon>Chordata</taxon>
        <taxon>Craniata</taxon>
        <taxon>Vertebrata</taxon>
        <taxon>Euteleostomi</taxon>
        <taxon>Mammalia</taxon>
        <taxon>Eutheria</taxon>
        <taxon>Laurasiatheria</taxon>
        <taxon>Chiroptera</taxon>
        <taxon>Yangochiroptera</taxon>
        <taxon>Phyllostomidae</taxon>
        <taxon>Desmodontinae</taxon>
        <taxon>Desmodus</taxon>
    </lineage>
</organism>
<accession>K9IN61</accession>
<feature type="compositionally biased region" description="Acidic residues" evidence="8">
    <location>
        <begin position="219"/>
        <end position="246"/>
    </location>
</feature>
<feature type="compositionally biased region" description="Basic and acidic residues" evidence="8">
    <location>
        <begin position="151"/>
        <end position="163"/>
    </location>
</feature>
<name>K9IN61_DESRO</name>
<dbReference type="PIRSF" id="PIRSF017300">
    <property type="entry name" value="snoRNP_Mpp10"/>
    <property type="match status" value="1"/>
</dbReference>
<dbReference type="GeneID" id="112306029"/>
<feature type="region of interest" description="Disordered" evidence="8">
    <location>
        <begin position="554"/>
        <end position="596"/>
    </location>
</feature>
<dbReference type="PANTHER" id="PTHR17039">
    <property type="entry name" value="U3 SMALL NUCLEOLAR RIBONUCLEOPROTEIN PROTEIN MPP10"/>
    <property type="match status" value="1"/>
</dbReference>
<keyword evidence="3 7" id="KW-0698">rRNA processing</keyword>
<dbReference type="CTD" id="10199"/>
<evidence type="ECO:0000256" key="8">
    <source>
        <dbReference type="SAM" id="MobiDB-lite"/>
    </source>
</evidence>
<evidence type="ECO:0000256" key="1">
    <source>
        <dbReference type="ARBA" id="ARBA00004604"/>
    </source>
</evidence>
<reference evidence="9" key="1">
    <citation type="submission" date="2012-11" db="EMBL/GenBank/DDBJ databases">
        <title>The Vampirome: Transcriptome and Proteome Analysis of the Submandibular and Accessory Glands of the Vampire Bat and Vector of Human Rabies, Desmodus rotundus.</title>
        <authorList>
            <person name="Francischetti I.M.B."/>
            <person name="Assumpcao T.C.F."/>
            <person name="Ma D."/>
            <person name="Vicente E.C."/>
            <person name="Ribeiro J.M.C."/>
        </authorList>
    </citation>
    <scope>NUCLEOTIDE SEQUENCE</scope>
    <source>
        <tissue evidence="9">Salivary gland</tissue>
    </source>
</reference>
<comment type="function">
    <text evidence="7">Component of the 60-80S U3 small nucleolar ribonucleoprotein (U3 snoRNP). Required for the early cleavages during pre-18S ribosomal RNA processing.</text>
</comment>
<proteinExistence type="evidence at transcript level"/>